<reference evidence="2 3" key="1">
    <citation type="submission" date="2016-05" db="EMBL/GenBank/DDBJ databases">
        <title>Single-cell genome of chain-forming Candidatus Thiomargarita nelsonii and comparison to other large sulfur-oxidizing bacteria.</title>
        <authorList>
            <person name="Winkel M."/>
            <person name="Salman V."/>
            <person name="Woyke T."/>
            <person name="Schulz-Vogt H."/>
            <person name="Richter M."/>
            <person name="Flood B."/>
            <person name="Bailey J."/>
            <person name="Amann R."/>
            <person name="Mussmann M."/>
        </authorList>
    </citation>
    <scope>NUCLEOTIDE SEQUENCE [LARGE SCALE GENOMIC DNA]</scope>
    <source>
        <strain evidence="2 3">THI036</strain>
    </source>
</reference>
<dbReference type="Proteomes" id="UP000076962">
    <property type="component" value="Unassembled WGS sequence"/>
</dbReference>
<evidence type="ECO:0000313" key="3">
    <source>
        <dbReference type="Proteomes" id="UP000076962"/>
    </source>
</evidence>
<dbReference type="PANTHER" id="PTHR34227:SF1">
    <property type="entry name" value="DIMETHYL SULFOXIDE REDUCTASE CHAPERONE-RELATED"/>
    <property type="match status" value="1"/>
</dbReference>
<dbReference type="InterPro" id="IPR020945">
    <property type="entry name" value="DMSO/NO3_reduct_chaperone"/>
</dbReference>
<sequence>MLSENITPQKLRLLAGLLAKPGEDSLAALEEIAKENHWLYESVQQLKDISLEHWQGEHTQLFINGHPETTCPPFESVYRHSVMNGPVCNKIEQIYQSIGLEPVDDMLPDYLGVMLECAAYLLEQKLPTEHPQEDVGDLVHIEETGKYFQTLWQDHLAKWVPKFANDLQKHSELRLYQQLGLKLKELF</sequence>
<organism evidence="2 3">
    <name type="scientific">Candidatus Thiomargarita nelsonii</name>
    <dbReference type="NCBI Taxonomy" id="1003181"/>
    <lineage>
        <taxon>Bacteria</taxon>
        <taxon>Pseudomonadati</taxon>
        <taxon>Pseudomonadota</taxon>
        <taxon>Gammaproteobacteria</taxon>
        <taxon>Thiotrichales</taxon>
        <taxon>Thiotrichaceae</taxon>
        <taxon>Thiomargarita</taxon>
    </lineage>
</organism>
<dbReference type="Gene3D" id="1.10.3480.10">
    <property type="entry name" value="TorD-like"/>
    <property type="match status" value="1"/>
</dbReference>
<proteinExistence type="predicted"/>
<dbReference type="PANTHER" id="PTHR34227">
    <property type="entry name" value="CHAPERONE PROTEIN YCDY"/>
    <property type="match status" value="1"/>
</dbReference>
<dbReference type="Pfam" id="PF02613">
    <property type="entry name" value="Nitrate_red_del"/>
    <property type="match status" value="1"/>
</dbReference>
<protein>
    <submittedName>
        <fullName evidence="2">Cytoplasmic chaperone TorD family protein</fullName>
    </submittedName>
</protein>
<dbReference type="InterPro" id="IPR036411">
    <property type="entry name" value="TorD-like_sf"/>
</dbReference>
<dbReference type="AlphaFoldDB" id="A0A176S0H6"/>
<gene>
    <name evidence="2" type="ORF">THIOM_002784</name>
</gene>
<dbReference type="InterPro" id="IPR050289">
    <property type="entry name" value="TorD/DmsD_chaperones"/>
</dbReference>
<comment type="caution">
    <text evidence="2">The sequence shown here is derived from an EMBL/GenBank/DDBJ whole genome shotgun (WGS) entry which is preliminary data.</text>
</comment>
<dbReference type="EMBL" id="LUTY01001625">
    <property type="protein sequence ID" value="OAD21446.1"/>
    <property type="molecule type" value="Genomic_DNA"/>
</dbReference>
<evidence type="ECO:0000256" key="1">
    <source>
        <dbReference type="ARBA" id="ARBA00023186"/>
    </source>
</evidence>
<evidence type="ECO:0000313" key="2">
    <source>
        <dbReference type="EMBL" id="OAD21446.1"/>
    </source>
</evidence>
<keyword evidence="3" id="KW-1185">Reference proteome</keyword>
<keyword evidence="1" id="KW-0143">Chaperone</keyword>
<name>A0A176S0H6_9GAMM</name>
<accession>A0A176S0H6</accession>
<dbReference type="SUPFAM" id="SSF89155">
    <property type="entry name" value="TorD-like"/>
    <property type="match status" value="1"/>
</dbReference>